<reference evidence="5" key="1">
    <citation type="submission" date="2020-11" db="EMBL/GenBank/DDBJ databases">
        <title>RNA virus dark matter in the feces of wild birds.</title>
        <authorList>
            <person name="Lu X."/>
            <person name="Yang X.S."/>
            <person name="Zhang W."/>
        </authorList>
    </citation>
    <scope>NUCLEOTIDE SEQUENCE</scope>
    <source>
        <strain evidence="5">Warbler204con225</strain>
    </source>
</reference>
<dbReference type="GO" id="GO:0006351">
    <property type="term" value="P:DNA-templated transcription"/>
    <property type="evidence" value="ECO:0007669"/>
    <property type="project" value="InterPro"/>
</dbReference>
<dbReference type="InterPro" id="IPR043502">
    <property type="entry name" value="DNA/RNA_pol_sf"/>
</dbReference>
<keyword evidence="3" id="KW-0693">Viral RNA replication</keyword>
<dbReference type="GO" id="GO:0003968">
    <property type="term" value="F:RNA-directed RNA polymerase activity"/>
    <property type="evidence" value="ECO:0007669"/>
    <property type="project" value="InterPro"/>
</dbReference>
<feature type="domain" description="RNA-directed RNA polymerase C-terminal" evidence="4">
    <location>
        <begin position="9"/>
        <end position="165"/>
    </location>
</feature>
<evidence type="ECO:0000256" key="1">
    <source>
        <dbReference type="ARBA" id="ARBA00022679"/>
    </source>
</evidence>
<evidence type="ECO:0000259" key="4">
    <source>
        <dbReference type="Pfam" id="PF00680"/>
    </source>
</evidence>
<dbReference type="EMBL" id="MW239317">
    <property type="protein sequence ID" value="UGO57301.1"/>
    <property type="molecule type" value="Genomic_RNA"/>
</dbReference>
<organism evidence="5">
    <name type="scientific">Riboviria sp</name>
    <dbReference type="NCBI Taxonomy" id="2585031"/>
    <lineage>
        <taxon>Viruses</taxon>
        <taxon>Riboviria</taxon>
    </lineage>
</organism>
<accession>A0A8K1U2A2</accession>
<dbReference type="GO" id="GO:0003723">
    <property type="term" value="F:RNA binding"/>
    <property type="evidence" value="ECO:0007669"/>
    <property type="project" value="InterPro"/>
</dbReference>
<dbReference type="Pfam" id="PF00680">
    <property type="entry name" value="RdRP_1"/>
    <property type="match status" value="1"/>
</dbReference>
<keyword evidence="1" id="KW-0808">Transferase</keyword>
<sequence>MGVSLIDTLVDRILFGEFMRNASSPTNVLRTPCAVGWAPNRGGWRYMSMKYPHGFSIDRKAWDWTVTEWLVEMWEQFILNLHPSHPIWWRECVRMRFTNLFYTSRFSFPDGLLVQQQEPGIMKSGCLLTLVLNSVGQTILHSLAQLRLKRDPFENIPLSMGDDTIQRPFDYVESYASELSKMALIKEAELTHGYCEFIGFCFTADGFFPAYWKKHLYQLRYLDPSVMRETLTSYQMLWYLVPSMLTHIREICWKINPDWVLTDVVLQSNANR</sequence>
<keyword evidence="2" id="KW-0548">Nucleotidyltransferase</keyword>
<dbReference type="SUPFAM" id="SSF56672">
    <property type="entry name" value="DNA/RNA polymerases"/>
    <property type="match status" value="1"/>
</dbReference>
<name>A0A8K1U2A2_9VIRU</name>
<evidence type="ECO:0000256" key="3">
    <source>
        <dbReference type="ARBA" id="ARBA00022953"/>
    </source>
</evidence>
<evidence type="ECO:0000256" key="2">
    <source>
        <dbReference type="ARBA" id="ARBA00022695"/>
    </source>
</evidence>
<dbReference type="InterPro" id="IPR001205">
    <property type="entry name" value="RNA-dir_pol_C"/>
</dbReference>
<evidence type="ECO:0000313" key="5">
    <source>
        <dbReference type="EMBL" id="UGO57301.1"/>
    </source>
</evidence>
<proteinExistence type="predicted"/>
<protein>
    <recommendedName>
        <fullName evidence="4">RNA-directed RNA polymerase C-terminal domain-containing protein</fullName>
    </recommendedName>
</protein>